<protein>
    <submittedName>
        <fullName evidence="2">Cobalamin biosynthesis protein CobW</fullName>
    </submittedName>
</protein>
<comment type="caution">
    <text evidence="2">The sequence shown here is derived from an EMBL/GenBank/DDBJ whole genome shotgun (WGS) entry which is preliminary data.</text>
</comment>
<dbReference type="InterPro" id="IPR003495">
    <property type="entry name" value="CobW/HypB/UreG_nucleotide-bd"/>
</dbReference>
<dbReference type="GO" id="GO:0005737">
    <property type="term" value="C:cytoplasm"/>
    <property type="evidence" value="ECO:0007669"/>
    <property type="project" value="TreeGrafter"/>
</dbReference>
<accession>A0A099T0Q7</accession>
<dbReference type="InterPro" id="IPR051316">
    <property type="entry name" value="Zinc-reg_GTPase_activator"/>
</dbReference>
<feature type="domain" description="CobW/HypB/UreG nucleotide-binding" evidence="1">
    <location>
        <begin position="3"/>
        <end position="178"/>
    </location>
</feature>
<dbReference type="PANTHER" id="PTHR13748:SF62">
    <property type="entry name" value="COBW DOMAIN-CONTAINING PROTEIN"/>
    <property type="match status" value="1"/>
</dbReference>
<evidence type="ECO:0000313" key="2">
    <source>
        <dbReference type="EMBL" id="KGK98509.1"/>
    </source>
</evidence>
<proteinExistence type="predicted"/>
<name>A0A099T0Q7_METMT</name>
<organism evidence="2 3">
    <name type="scientific">Methanococcoides methylutens</name>
    <dbReference type="NCBI Taxonomy" id="2226"/>
    <lineage>
        <taxon>Archaea</taxon>
        <taxon>Methanobacteriati</taxon>
        <taxon>Methanobacteriota</taxon>
        <taxon>Stenosarchaea group</taxon>
        <taxon>Methanomicrobia</taxon>
        <taxon>Methanosarcinales</taxon>
        <taxon>Methanosarcinaceae</taxon>
        <taxon>Methanococcoides</taxon>
    </lineage>
</organism>
<evidence type="ECO:0000313" key="3">
    <source>
        <dbReference type="Proteomes" id="UP000029859"/>
    </source>
</evidence>
<sequence length="344" mass="38170">MKIMIIGGFLGSGKTTTLLRLGKHLSETGHKIAIIVNEIGEIGLDGDTLSSTGIVTEELTSGCICCTLKISMEYTLSKLSDDFHPDVIIIEPTGIAFPRQIKEDIGLMKIDDLSFSPIVNIIDGTRFNTEIKQTPKFILTQIEDAEILCINKVDIAEDEKVAEVRNFLEEINPEAEVIEFSAKEADEKFQKLIDLLAGKSKERETRKAINSIEASEVSSYSGELTIKDCKLEEQKAEKYATDVLTSISEQVKKLNPDFVGHIKMALEYPGTLMKASITSSESIPNIEFFETKGKDCSVKFLSAVTNVEKEELVKIVEGTIKEHLEQEGIPFSNKVKNIQTIDIF</sequence>
<gene>
    <name evidence="2" type="ORF">LI82_12515</name>
</gene>
<dbReference type="PANTHER" id="PTHR13748">
    <property type="entry name" value="COBW-RELATED"/>
    <property type="match status" value="1"/>
</dbReference>
<dbReference type="Gene3D" id="3.40.50.300">
    <property type="entry name" value="P-loop containing nucleotide triphosphate hydrolases"/>
    <property type="match status" value="1"/>
</dbReference>
<dbReference type="Proteomes" id="UP000029859">
    <property type="component" value="Unassembled WGS sequence"/>
</dbReference>
<dbReference type="Pfam" id="PF02492">
    <property type="entry name" value="cobW"/>
    <property type="match status" value="1"/>
</dbReference>
<reference evidence="2 3" key="1">
    <citation type="submission" date="2014-09" db="EMBL/GenBank/DDBJ databases">
        <title>Draft genome sequence of an obligately methylotrophic methanogen, Methanococcoides methylutens, isolated from marine sediment.</title>
        <authorList>
            <person name="Guan Y."/>
            <person name="Ngugi D.K."/>
            <person name="Blom J."/>
            <person name="Ali S."/>
            <person name="Ferry J.G."/>
            <person name="Stingl U."/>
        </authorList>
    </citation>
    <scope>NUCLEOTIDE SEQUENCE [LARGE SCALE GENOMIC DNA]</scope>
    <source>
        <strain evidence="2 3">DSM 2657</strain>
    </source>
</reference>
<keyword evidence="3" id="KW-1185">Reference proteome</keyword>
<evidence type="ECO:0000259" key="1">
    <source>
        <dbReference type="Pfam" id="PF02492"/>
    </source>
</evidence>
<dbReference type="InterPro" id="IPR027417">
    <property type="entry name" value="P-loop_NTPase"/>
</dbReference>
<dbReference type="AlphaFoldDB" id="A0A099T0Q7"/>
<dbReference type="SUPFAM" id="SSF52540">
    <property type="entry name" value="P-loop containing nucleoside triphosphate hydrolases"/>
    <property type="match status" value="1"/>
</dbReference>
<dbReference type="OrthoDB" id="359387at2157"/>
<dbReference type="EMBL" id="JRHO01000014">
    <property type="protein sequence ID" value="KGK98509.1"/>
    <property type="molecule type" value="Genomic_DNA"/>
</dbReference>